<keyword evidence="2" id="KW-0238">DNA-binding</keyword>
<feature type="domain" description="HTH araC/xylS-type" evidence="4">
    <location>
        <begin position="160"/>
        <end position="261"/>
    </location>
</feature>
<dbReference type="PANTHER" id="PTHR46796">
    <property type="entry name" value="HTH-TYPE TRANSCRIPTIONAL ACTIVATOR RHAS-RELATED"/>
    <property type="match status" value="1"/>
</dbReference>
<evidence type="ECO:0000256" key="2">
    <source>
        <dbReference type="ARBA" id="ARBA00023125"/>
    </source>
</evidence>
<evidence type="ECO:0000256" key="1">
    <source>
        <dbReference type="ARBA" id="ARBA00023015"/>
    </source>
</evidence>
<dbReference type="InterPro" id="IPR050204">
    <property type="entry name" value="AraC_XylS_family_regulators"/>
</dbReference>
<dbReference type="GO" id="GO:0003700">
    <property type="term" value="F:DNA-binding transcription factor activity"/>
    <property type="evidence" value="ECO:0007669"/>
    <property type="project" value="InterPro"/>
</dbReference>
<evidence type="ECO:0000259" key="4">
    <source>
        <dbReference type="PROSITE" id="PS01124"/>
    </source>
</evidence>
<dbReference type="PROSITE" id="PS01124">
    <property type="entry name" value="HTH_ARAC_FAMILY_2"/>
    <property type="match status" value="1"/>
</dbReference>
<dbReference type="Pfam" id="PF20240">
    <property type="entry name" value="DUF6597"/>
    <property type="match status" value="1"/>
</dbReference>
<evidence type="ECO:0000313" key="5">
    <source>
        <dbReference type="EMBL" id="MCI4658897.1"/>
    </source>
</evidence>
<accession>A0AA41UG73</accession>
<gene>
    <name evidence="5" type="ORF">MQH31_13880</name>
</gene>
<dbReference type="Proteomes" id="UP001165341">
    <property type="component" value="Unassembled WGS sequence"/>
</dbReference>
<dbReference type="AlphaFoldDB" id="A0AA41UG73"/>
<dbReference type="InterPro" id="IPR046532">
    <property type="entry name" value="DUF6597"/>
</dbReference>
<organism evidence="5 6">
    <name type="scientific">Cryobacterium zhongshanensis</name>
    <dbReference type="NCBI Taxonomy" id="2928153"/>
    <lineage>
        <taxon>Bacteria</taxon>
        <taxon>Bacillati</taxon>
        <taxon>Actinomycetota</taxon>
        <taxon>Actinomycetes</taxon>
        <taxon>Micrococcales</taxon>
        <taxon>Microbacteriaceae</taxon>
        <taxon>Cryobacterium</taxon>
    </lineage>
</organism>
<comment type="caution">
    <text evidence="5">The sequence shown here is derived from an EMBL/GenBank/DDBJ whole genome shotgun (WGS) entry which is preliminary data.</text>
</comment>
<sequence length="268" mass="28896">MTAQLFDRGVLFPNRLPEFLRVQPAEMDADLVRWFWGSEWSFAGDSMSEQVVVPFSTCNLVIGPDGASVTGPTTQASRRELRGTGWVMAAMLQPAAAFALVRSPADFRNQAVPVSADDLVAAVASACAEEDIFSVRFGNVRSVVSTWLHNQIPEIGEAGRSANRLVATVDARDDLNTVSDVASAAGLSLRTAQRVAREYVGVSLGGMIRRRRAQVAFQSIREQPELPIAQVAAGVGYSDQAHLAGETRRLLGSTTTSYRKSSIEGKNP</sequence>
<keyword evidence="3" id="KW-0804">Transcription</keyword>
<dbReference type="EMBL" id="JALGAR010000003">
    <property type="protein sequence ID" value="MCI4658897.1"/>
    <property type="molecule type" value="Genomic_DNA"/>
</dbReference>
<dbReference type="Pfam" id="PF12833">
    <property type="entry name" value="HTH_18"/>
    <property type="match status" value="1"/>
</dbReference>
<keyword evidence="1" id="KW-0805">Transcription regulation</keyword>
<dbReference type="Gene3D" id="1.10.10.60">
    <property type="entry name" value="Homeodomain-like"/>
    <property type="match status" value="1"/>
</dbReference>
<evidence type="ECO:0000256" key="3">
    <source>
        <dbReference type="ARBA" id="ARBA00023163"/>
    </source>
</evidence>
<dbReference type="RefSeq" id="WP_243012523.1">
    <property type="nucleotide sequence ID" value="NZ_JALGAR010000003.1"/>
</dbReference>
<dbReference type="InterPro" id="IPR018060">
    <property type="entry name" value="HTH_AraC"/>
</dbReference>
<keyword evidence="6" id="KW-1185">Reference proteome</keyword>
<reference evidence="5" key="1">
    <citation type="submission" date="2022-03" db="EMBL/GenBank/DDBJ databases">
        <title>Cryobacterium sp. nov. strain ZS14-85, isolated from Antarctic soil.</title>
        <authorList>
            <person name="Li J."/>
            <person name="Niu G."/>
        </authorList>
    </citation>
    <scope>NUCLEOTIDE SEQUENCE</scope>
    <source>
        <strain evidence="5">ZS14-85</strain>
    </source>
</reference>
<evidence type="ECO:0000313" key="6">
    <source>
        <dbReference type="Proteomes" id="UP001165341"/>
    </source>
</evidence>
<proteinExistence type="predicted"/>
<dbReference type="GO" id="GO:0043565">
    <property type="term" value="F:sequence-specific DNA binding"/>
    <property type="evidence" value="ECO:0007669"/>
    <property type="project" value="InterPro"/>
</dbReference>
<protein>
    <submittedName>
        <fullName evidence="5">Helix-turn-helix domain-containing protein</fullName>
    </submittedName>
</protein>
<dbReference type="SMART" id="SM00342">
    <property type="entry name" value="HTH_ARAC"/>
    <property type="match status" value="1"/>
</dbReference>
<name>A0AA41UG73_9MICO</name>